<reference evidence="1 2" key="1">
    <citation type="submission" date="2023-12" db="EMBL/GenBank/DDBJ databases">
        <title>Description of Novel Strain Fulvimarina sp. 2208YS6-2-32 isolated from Uroteuthis (Photololigo) edulis.</title>
        <authorList>
            <person name="Park J.-S."/>
        </authorList>
    </citation>
    <scope>NUCLEOTIDE SEQUENCE [LARGE SCALE GENOMIC DNA]</scope>
    <source>
        <strain evidence="1 2">2208YS6-2-32</strain>
    </source>
</reference>
<protein>
    <submittedName>
        <fullName evidence="1">BrnT family toxin</fullName>
    </submittedName>
</protein>
<dbReference type="Gene3D" id="3.10.450.530">
    <property type="entry name" value="Ribonuclease toxin, BrnT, of type II toxin-antitoxin system"/>
    <property type="match status" value="1"/>
</dbReference>
<dbReference type="Proteomes" id="UP001294412">
    <property type="component" value="Unassembled WGS sequence"/>
</dbReference>
<organism evidence="1 2">
    <name type="scientific">Fulvimarina uroteuthidis</name>
    <dbReference type="NCBI Taxonomy" id="3098149"/>
    <lineage>
        <taxon>Bacteria</taxon>
        <taxon>Pseudomonadati</taxon>
        <taxon>Pseudomonadota</taxon>
        <taxon>Alphaproteobacteria</taxon>
        <taxon>Hyphomicrobiales</taxon>
        <taxon>Aurantimonadaceae</taxon>
        <taxon>Fulvimarina</taxon>
    </lineage>
</organism>
<evidence type="ECO:0000313" key="2">
    <source>
        <dbReference type="Proteomes" id="UP001294412"/>
    </source>
</evidence>
<sequence length="93" mass="10967">MDFEWDEAKDISNFRKHTIRFRSATAVFNDPARLVFEDEREDYGERRFIVMGLIGPRLYVVIFTERSGKIRIISARKGNEREKAVYGNRPLPT</sequence>
<gene>
    <name evidence="1" type="ORF">U0C82_07730</name>
</gene>
<dbReference type="RefSeq" id="WP_322186496.1">
    <property type="nucleotide sequence ID" value="NZ_JAXLPB010000002.1"/>
</dbReference>
<keyword evidence="2" id="KW-1185">Reference proteome</keyword>
<proteinExistence type="predicted"/>
<dbReference type="InterPro" id="IPR038573">
    <property type="entry name" value="BrnT_sf"/>
</dbReference>
<dbReference type="EMBL" id="JAXLPB010000002">
    <property type="protein sequence ID" value="MDY8109032.1"/>
    <property type="molecule type" value="Genomic_DNA"/>
</dbReference>
<name>A0ABU5I1L5_9HYPH</name>
<dbReference type="Pfam" id="PF04365">
    <property type="entry name" value="BrnT_toxin"/>
    <property type="match status" value="1"/>
</dbReference>
<evidence type="ECO:0000313" key="1">
    <source>
        <dbReference type="EMBL" id="MDY8109032.1"/>
    </source>
</evidence>
<dbReference type="InterPro" id="IPR007460">
    <property type="entry name" value="BrnT_toxin"/>
</dbReference>
<accession>A0ABU5I1L5</accession>
<comment type="caution">
    <text evidence="1">The sequence shown here is derived from an EMBL/GenBank/DDBJ whole genome shotgun (WGS) entry which is preliminary data.</text>
</comment>